<feature type="transmembrane region" description="Helical" evidence="1">
    <location>
        <begin position="41"/>
        <end position="61"/>
    </location>
</feature>
<feature type="transmembrane region" description="Helical" evidence="1">
    <location>
        <begin position="265"/>
        <end position="286"/>
    </location>
</feature>
<feature type="transmembrane region" description="Helical" evidence="1">
    <location>
        <begin position="221"/>
        <end position="245"/>
    </location>
</feature>
<evidence type="ECO:0000256" key="1">
    <source>
        <dbReference type="SAM" id="Phobius"/>
    </source>
</evidence>
<evidence type="ECO:0000313" key="2">
    <source>
        <dbReference type="EMBL" id="SCA95844.1"/>
    </source>
</evidence>
<feature type="transmembrane region" description="Helical" evidence="1">
    <location>
        <begin position="68"/>
        <end position="85"/>
    </location>
</feature>
<protein>
    <submittedName>
        <fullName evidence="2">O-antigen and lipid-linked capsular repeat unit polymerase</fullName>
    </submittedName>
</protein>
<keyword evidence="1" id="KW-0812">Transmembrane</keyword>
<feature type="transmembrane region" description="Helical" evidence="1">
    <location>
        <begin position="97"/>
        <end position="116"/>
    </location>
</feature>
<feature type="transmembrane region" description="Helical" evidence="1">
    <location>
        <begin position="365"/>
        <end position="393"/>
    </location>
</feature>
<proteinExistence type="predicted"/>
<dbReference type="RefSeq" id="WP_023341957.1">
    <property type="nucleotide sequence ID" value="NZ_JARAHX010000001.1"/>
</dbReference>
<organism evidence="2">
    <name type="scientific">Klebsiella pneumoniae</name>
    <dbReference type="NCBI Taxonomy" id="573"/>
    <lineage>
        <taxon>Bacteria</taxon>
        <taxon>Pseudomonadati</taxon>
        <taxon>Pseudomonadota</taxon>
        <taxon>Gammaproteobacteria</taxon>
        <taxon>Enterobacterales</taxon>
        <taxon>Enterobacteriaceae</taxon>
        <taxon>Klebsiella/Raoultella group</taxon>
        <taxon>Klebsiella</taxon>
        <taxon>Klebsiella pneumoniae complex</taxon>
    </lineage>
</organism>
<feature type="transmembrane region" description="Helical" evidence="1">
    <location>
        <begin position="405"/>
        <end position="425"/>
    </location>
</feature>
<feature type="transmembrane region" description="Helical" evidence="1">
    <location>
        <begin position="128"/>
        <end position="146"/>
    </location>
</feature>
<dbReference type="EMBL" id="LT603709">
    <property type="protein sequence ID" value="SCA95844.1"/>
    <property type="molecule type" value="Genomic_DNA"/>
</dbReference>
<name>A0A1C3SYY0_KLEPN</name>
<keyword evidence="1" id="KW-1133">Transmembrane helix</keyword>
<dbReference type="AlphaFoldDB" id="A0A1C3SYY0"/>
<sequence length="430" mass="48810">MNAINYNKKILSLLFVVIVLFSFTSVFSLLAVKTNIAIIKIWKELCIIFVYLICIIFFLLSKKVSVKFFIFSLILPIFTTILYLISASGDNKVLVFYQFKSDILPFLFPLAMFCLIKNNEQAQLIYRKVCKLFIAIGLINVVFIFIERFFTSWFLVFLQIDDMNNQSGASGIRLDNTSNGISYGLRAMGTMTTFINAGTLMILCVFILLESKLFKLKTQILLTPLFISAAIATTYKTAMVTLAFYIPLKLFFVFIRGDIGKQLVIAVYTVLCFILMAISFNSYFLYNKIDSPDLKKAAYNSVYLRILQHNDILKDVENKSILTGVGIGVNGTQGPPEIKSKYSSKALDSTYINLLSNYGLLGVTIYLSIFMLILIKLIFVGGLGDLLACYLIFFHIGIEFFVNNMLMNFPLNVYISLIIGFSLFFKKTYK</sequence>
<keyword evidence="1" id="KW-0472">Membrane</keyword>
<reference evidence="2" key="2">
    <citation type="submission" date="2016-08" db="EMBL/GenBank/DDBJ databases">
        <title>Klebsiella loci capsule.</title>
        <authorList>
            <person name="Holt K.E."/>
            <person name="Thomson N.R."/>
        </authorList>
    </citation>
    <scope>NUCLEOTIDE SEQUENCE</scope>
    <source>
        <strain evidence="2">INF132</strain>
    </source>
</reference>
<feature type="transmembrane region" description="Helical" evidence="1">
    <location>
        <begin position="187"/>
        <end position="209"/>
    </location>
</feature>
<gene>
    <name evidence="2" type="primary">wzy</name>
    <name evidence="2" type="synonym">KL133_00007</name>
</gene>
<accession>A0A1C3SYY0</accession>
<reference evidence="2" key="1">
    <citation type="submission" date="2016-07" db="EMBL/GenBank/DDBJ databases">
        <authorList>
            <person name="Informatics P."/>
        </authorList>
    </citation>
    <scope>NUCLEOTIDE SEQUENCE</scope>
    <source>
        <strain evidence="2">INF132</strain>
    </source>
</reference>